<evidence type="ECO:0000313" key="2">
    <source>
        <dbReference type="Proteomes" id="UP001234297"/>
    </source>
</evidence>
<sequence>MGVRVLAQEEDMMMLAIITTLDFDFDFDSGRMSLLVVEMVLLLLLLLVNSERRPVSVWFPVAEKTRTSVAENGDVGYGKDFRWQ</sequence>
<accession>A0ACC2KCF3</accession>
<gene>
    <name evidence="1" type="ORF">MRB53_014898</name>
</gene>
<comment type="caution">
    <text evidence="1">The sequence shown here is derived from an EMBL/GenBank/DDBJ whole genome shotgun (WGS) entry which is preliminary data.</text>
</comment>
<reference evidence="1 2" key="1">
    <citation type="journal article" date="2022" name="Hortic Res">
        <title>A haplotype resolved chromosomal level avocado genome allows analysis of novel avocado genes.</title>
        <authorList>
            <person name="Nath O."/>
            <person name="Fletcher S.J."/>
            <person name="Hayward A."/>
            <person name="Shaw L.M."/>
            <person name="Masouleh A.K."/>
            <person name="Furtado A."/>
            <person name="Henry R.J."/>
            <person name="Mitter N."/>
        </authorList>
    </citation>
    <scope>NUCLEOTIDE SEQUENCE [LARGE SCALE GENOMIC DNA]</scope>
    <source>
        <strain evidence="2">cv. Hass</strain>
    </source>
</reference>
<dbReference type="EMBL" id="CM056812">
    <property type="protein sequence ID" value="KAJ8618712.1"/>
    <property type="molecule type" value="Genomic_DNA"/>
</dbReference>
<evidence type="ECO:0000313" key="1">
    <source>
        <dbReference type="EMBL" id="KAJ8618712.1"/>
    </source>
</evidence>
<protein>
    <submittedName>
        <fullName evidence="1">Uncharacterized protein</fullName>
    </submittedName>
</protein>
<name>A0ACC2KCF3_PERAE</name>
<proteinExistence type="predicted"/>
<organism evidence="1 2">
    <name type="scientific">Persea americana</name>
    <name type="common">Avocado</name>
    <dbReference type="NCBI Taxonomy" id="3435"/>
    <lineage>
        <taxon>Eukaryota</taxon>
        <taxon>Viridiplantae</taxon>
        <taxon>Streptophyta</taxon>
        <taxon>Embryophyta</taxon>
        <taxon>Tracheophyta</taxon>
        <taxon>Spermatophyta</taxon>
        <taxon>Magnoliopsida</taxon>
        <taxon>Magnoliidae</taxon>
        <taxon>Laurales</taxon>
        <taxon>Lauraceae</taxon>
        <taxon>Persea</taxon>
    </lineage>
</organism>
<dbReference type="Proteomes" id="UP001234297">
    <property type="component" value="Chromosome 4"/>
</dbReference>
<keyword evidence="2" id="KW-1185">Reference proteome</keyword>